<dbReference type="Proteomes" id="UP000199111">
    <property type="component" value="Unassembled WGS sequence"/>
</dbReference>
<protein>
    <submittedName>
        <fullName evidence="1">Uncharacterized protein</fullName>
    </submittedName>
</protein>
<evidence type="ECO:0000313" key="2">
    <source>
        <dbReference type="Proteomes" id="UP000199111"/>
    </source>
</evidence>
<accession>A0A1I3USB0</accession>
<organism evidence="1 2">
    <name type="scientific">Streptosporangium canum</name>
    <dbReference type="NCBI Taxonomy" id="324952"/>
    <lineage>
        <taxon>Bacteria</taxon>
        <taxon>Bacillati</taxon>
        <taxon>Actinomycetota</taxon>
        <taxon>Actinomycetes</taxon>
        <taxon>Streptosporangiales</taxon>
        <taxon>Streptosporangiaceae</taxon>
        <taxon>Streptosporangium</taxon>
    </lineage>
</organism>
<gene>
    <name evidence="1" type="ORF">SAMN05216275_11365</name>
</gene>
<reference evidence="2" key="1">
    <citation type="submission" date="2016-10" db="EMBL/GenBank/DDBJ databases">
        <authorList>
            <person name="Varghese N."/>
            <person name="Submissions S."/>
        </authorList>
    </citation>
    <scope>NUCLEOTIDE SEQUENCE [LARGE SCALE GENOMIC DNA]</scope>
    <source>
        <strain evidence="2">CGMCC 4.2126</strain>
    </source>
</reference>
<keyword evidence="2" id="KW-1185">Reference proteome</keyword>
<dbReference type="AlphaFoldDB" id="A0A1I3USB0"/>
<name>A0A1I3USB0_9ACTN</name>
<sequence>MISTMRSLYARRPTSPRAASPFSYMIHRMWVLTLCGLDPLNACPNCVVETVMGCPRCDDACEYRKIIHPDTPEEP</sequence>
<dbReference type="EMBL" id="FOQY01000013">
    <property type="protein sequence ID" value="SFJ85653.1"/>
    <property type="molecule type" value="Genomic_DNA"/>
</dbReference>
<proteinExistence type="predicted"/>
<evidence type="ECO:0000313" key="1">
    <source>
        <dbReference type="EMBL" id="SFJ85653.1"/>
    </source>
</evidence>